<dbReference type="Pfam" id="PF02470">
    <property type="entry name" value="MlaD"/>
    <property type="match status" value="1"/>
</dbReference>
<dbReference type="AlphaFoldDB" id="A0A5C1YS00"/>
<protein>
    <submittedName>
        <fullName evidence="3">MCE family protein</fullName>
    </submittedName>
</protein>
<sequence>MSKQGRTGACIFSGLVLLGTAAFATYALGTQKAPGTASQELAARFVSANGLSRGADVDLAGVRVGRVTSVSLDPQSQMAIVHFRLNASLHIPQDSLLTIGSSTLTADSALMIEPGPGGTPATPGTVMTHTLEPTSLEQQISNYIFGAGNLGQ</sequence>
<dbReference type="PANTHER" id="PTHR33371:SF4">
    <property type="entry name" value="INTERMEMBRANE PHOSPHOLIPID TRANSPORT SYSTEM BINDING PROTEIN MLAD"/>
    <property type="match status" value="1"/>
</dbReference>
<feature type="signal peptide" evidence="1">
    <location>
        <begin position="1"/>
        <end position="24"/>
    </location>
</feature>
<accession>A0A5C1YS00</accession>
<evidence type="ECO:0000313" key="4">
    <source>
        <dbReference type="Proteomes" id="UP000324536"/>
    </source>
</evidence>
<dbReference type="EMBL" id="CP043506">
    <property type="protein sequence ID" value="QEO18378.1"/>
    <property type="molecule type" value="Genomic_DNA"/>
</dbReference>
<reference evidence="3 4" key="1">
    <citation type="submission" date="2019-09" db="EMBL/GenBank/DDBJ databases">
        <title>Genome sequencing of strain KACC 21233.</title>
        <authorList>
            <person name="Heo J."/>
            <person name="Kim S.-J."/>
            <person name="Kim J.-S."/>
            <person name="Hong S.-B."/>
            <person name="Kwon S.-W."/>
        </authorList>
    </citation>
    <scope>NUCLEOTIDE SEQUENCE [LARGE SCALE GENOMIC DNA]</scope>
    <source>
        <strain evidence="3 4">KACC 21233</strain>
    </source>
</reference>
<evidence type="ECO:0000313" key="3">
    <source>
        <dbReference type="EMBL" id="QEO18378.1"/>
    </source>
</evidence>
<dbReference type="InterPro" id="IPR052336">
    <property type="entry name" value="MlaD_Phospholipid_Transporter"/>
</dbReference>
<feature type="domain" description="Mce/MlaD" evidence="2">
    <location>
        <begin position="39"/>
        <end position="115"/>
    </location>
</feature>
<name>A0A5C1YS00_9PROT</name>
<dbReference type="PANTHER" id="PTHR33371">
    <property type="entry name" value="INTERMEMBRANE PHOSPHOLIPID TRANSPORT SYSTEM BINDING PROTEIN MLAD-RELATED"/>
    <property type="match status" value="1"/>
</dbReference>
<feature type="chain" id="PRO_5022768525" evidence="1">
    <location>
        <begin position="25"/>
        <end position="152"/>
    </location>
</feature>
<dbReference type="OrthoDB" id="7164001at2"/>
<proteinExistence type="predicted"/>
<evidence type="ECO:0000259" key="2">
    <source>
        <dbReference type="Pfam" id="PF02470"/>
    </source>
</evidence>
<evidence type="ECO:0000256" key="1">
    <source>
        <dbReference type="SAM" id="SignalP"/>
    </source>
</evidence>
<dbReference type="KEGG" id="acek:FLP30_12165"/>
<dbReference type="InterPro" id="IPR003399">
    <property type="entry name" value="Mce/MlaD"/>
</dbReference>
<dbReference type="RefSeq" id="WP_149280039.1">
    <property type="nucleotide sequence ID" value="NZ_CP043506.1"/>
</dbReference>
<keyword evidence="1" id="KW-0732">Signal</keyword>
<organism evidence="3 4">
    <name type="scientific">Acetobacter vaccinii</name>
    <dbReference type="NCBI Taxonomy" id="2592655"/>
    <lineage>
        <taxon>Bacteria</taxon>
        <taxon>Pseudomonadati</taxon>
        <taxon>Pseudomonadota</taxon>
        <taxon>Alphaproteobacteria</taxon>
        <taxon>Acetobacterales</taxon>
        <taxon>Acetobacteraceae</taxon>
        <taxon>Acetobacter</taxon>
    </lineage>
</organism>
<dbReference type="Proteomes" id="UP000324536">
    <property type="component" value="Chromosome"/>
</dbReference>
<gene>
    <name evidence="3" type="ORF">FLP30_12165</name>
</gene>
<keyword evidence="4" id="KW-1185">Reference proteome</keyword>